<dbReference type="GO" id="GO:0034194">
    <property type="term" value="P:D-galactonate catabolic process"/>
    <property type="evidence" value="ECO:0007669"/>
    <property type="project" value="InterPro"/>
</dbReference>
<dbReference type="AlphaFoldDB" id="A0A1V2GX97"/>
<dbReference type="InterPro" id="IPR042258">
    <property type="entry name" value="DGOK_N"/>
</dbReference>
<comment type="caution">
    <text evidence="1">The sequence shown here is derived from an EMBL/GenBank/DDBJ whole genome shotgun (WGS) entry which is preliminary data.</text>
</comment>
<dbReference type="RefSeq" id="WP_076959311.1">
    <property type="nucleotide sequence ID" value="NZ_MLCO01000233.1"/>
</dbReference>
<dbReference type="Proteomes" id="UP000188879">
    <property type="component" value="Unassembled WGS sequence"/>
</dbReference>
<dbReference type="Gene3D" id="3.30.420.310">
    <property type="entry name" value="2-keto-3-deoxy-galactonokinase, C-terminal domain"/>
    <property type="match status" value="1"/>
</dbReference>
<keyword evidence="1" id="KW-0418">Kinase</keyword>
<dbReference type="EMBL" id="MLCO01000233">
    <property type="protein sequence ID" value="ONG48997.1"/>
    <property type="molecule type" value="Genomic_DNA"/>
</dbReference>
<accession>A0A1V2GX97</accession>
<organism evidence="1 2">
    <name type="scientific">Teichococcus deserti</name>
    <dbReference type="NCBI Taxonomy" id="1817963"/>
    <lineage>
        <taxon>Bacteria</taxon>
        <taxon>Pseudomonadati</taxon>
        <taxon>Pseudomonadota</taxon>
        <taxon>Alphaproteobacteria</taxon>
        <taxon>Acetobacterales</taxon>
        <taxon>Roseomonadaceae</taxon>
        <taxon>Roseomonas</taxon>
    </lineage>
</organism>
<proteinExistence type="predicted"/>
<reference evidence="1 2" key="1">
    <citation type="submission" date="2016-10" db="EMBL/GenBank/DDBJ databases">
        <title>Draft Genome sequence of Roseomonas sp. strain M3.</title>
        <authorList>
            <person name="Subhash Y."/>
            <person name="Lee S."/>
        </authorList>
    </citation>
    <scope>NUCLEOTIDE SEQUENCE [LARGE SCALE GENOMIC DNA]</scope>
    <source>
        <strain evidence="1 2">M3</strain>
    </source>
</reference>
<dbReference type="CDD" id="cd24012">
    <property type="entry name" value="ASKHA_NBD_KDGal-kinase"/>
    <property type="match status" value="1"/>
</dbReference>
<evidence type="ECO:0000313" key="1">
    <source>
        <dbReference type="EMBL" id="ONG48997.1"/>
    </source>
</evidence>
<dbReference type="OrthoDB" id="256574at2"/>
<keyword evidence="2" id="KW-1185">Reference proteome</keyword>
<dbReference type="Gene3D" id="3.30.420.300">
    <property type="entry name" value="2-keto-3-deoxy-galactonokinase, substrate binding domain"/>
    <property type="match status" value="1"/>
</dbReference>
<gene>
    <name evidence="1" type="ORF">BKE38_21315</name>
</gene>
<dbReference type="InterPro" id="IPR042257">
    <property type="entry name" value="DGOK_C"/>
</dbReference>
<protein>
    <submittedName>
        <fullName evidence="1">2-keto-3-deoxy-galactonokinase</fullName>
    </submittedName>
</protein>
<dbReference type="InterPro" id="IPR007729">
    <property type="entry name" value="DGOK"/>
</dbReference>
<dbReference type="GO" id="GO:0008671">
    <property type="term" value="F:2-dehydro-3-deoxygalactonokinase activity"/>
    <property type="evidence" value="ECO:0007669"/>
    <property type="project" value="InterPro"/>
</dbReference>
<keyword evidence="1" id="KW-0808">Transferase</keyword>
<evidence type="ECO:0000313" key="2">
    <source>
        <dbReference type="Proteomes" id="UP000188879"/>
    </source>
</evidence>
<sequence>MTPALIALDWGTSSLRGFLMDASGAVLDSRASPHGITNLPGPAPEGFDLAFEALCGAWLQADPTLPVAAGGMIGSSQGWREAPYVACPADLQRLASQAVSVITRQGVELLIAPGVLADPPGGTPDVIRGEEIQIAGALAQQPSLAARGHFLMPGTHSKWVAVEGGRITRFATYMTGELFAVLRQHSLLGRLMPAGEEGHPDEAAAAFTRGLQLARDSHPGDLTRQIFAARSLGLTKQMAPAVLKDFLSGLLIGHELVSGLAAAGRDTALALIGDPALCERYATGLAALGAAPPRRLGNTAPAGLFHFARAAGLLATARKMTP</sequence>
<name>A0A1V2GX97_9PROT</name>
<dbReference type="Pfam" id="PF05035">
    <property type="entry name" value="DGOK"/>
    <property type="match status" value="1"/>
</dbReference>